<dbReference type="AlphaFoldDB" id="A0A2G5VGK4"/>
<dbReference type="Gene3D" id="3.40.50.12240">
    <property type="match status" value="1"/>
</dbReference>
<keyword evidence="5" id="KW-1185">Reference proteome</keyword>
<evidence type="ECO:0000256" key="2">
    <source>
        <dbReference type="ARBA" id="ARBA00023065"/>
    </source>
</evidence>
<evidence type="ECO:0000313" key="4">
    <source>
        <dbReference type="EMBL" id="PIC50914.1"/>
    </source>
</evidence>
<dbReference type="InterPro" id="IPR004100">
    <property type="entry name" value="ATPase_F1/V1/A1_a/bsu_N"/>
</dbReference>
<dbReference type="SUPFAM" id="SSF52540">
    <property type="entry name" value="P-loop containing nucleoside triphosphate hydrolases"/>
    <property type="match status" value="1"/>
</dbReference>
<dbReference type="CDD" id="cd18118">
    <property type="entry name" value="ATP-synt_V_A-type_beta_N"/>
    <property type="match status" value="1"/>
</dbReference>
<sequence length="200" mass="21941">MSETVDPNVFDAKGPIDVNSPITSHRTALIRNYTTKPRLTYQTVCGVNGPLVILKDVKFPMYNEIVNITLPNGEVRMGQVLETFKNRAVVQVFEGTTGVDAKHTKCEFTGDIFRSPVSIDMLGRIFNGSGKAIDKGPPVLAEDYLDINGQAINPYNRIYPEEMIQTGISAIDVMNSIARGQKIPIFSAAGRSCSTSRSQQ</sequence>
<dbReference type="GO" id="GO:0046034">
    <property type="term" value="P:ATP metabolic process"/>
    <property type="evidence" value="ECO:0007669"/>
    <property type="project" value="InterPro"/>
</dbReference>
<evidence type="ECO:0000259" key="3">
    <source>
        <dbReference type="Pfam" id="PF02874"/>
    </source>
</evidence>
<keyword evidence="2" id="KW-0406">Ion transport</keyword>
<dbReference type="PANTHER" id="PTHR43389">
    <property type="entry name" value="V-TYPE PROTON ATPASE SUBUNIT B"/>
    <property type="match status" value="1"/>
</dbReference>
<evidence type="ECO:0000313" key="5">
    <source>
        <dbReference type="Proteomes" id="UP000230233"/>
    </source>
</evidence>
<name>A0A2G5VGK4_9PELO</name>
<keyword evidence="1" id="KW-0813">Transport</keyword>
<gene>
    <name evidence="4" type="primary">Cnig_chr_I.g1629</name>
    <name evidence="4" type="ORF">B9Z55_001629</name>
</gene>
<dbReference type="PANTHER" id="PTHR43389:SF2">
    <property type="entry name" value="V-TYPE PROTON ATPASE SUBUNIT B 2"/>
    <property type="match status" value="1"/>
</dbReference>
<reference evidence="5" key="1">
    <citation type="submission" date="2017-10" db="EMBL/GenBank/DDBJ databases">
        <title>Rapid genome shrinkage in a self-fertile nematode reveals novel sperm competition proteins.</title>
        <authorList>
            <person name="Yin D."/>
            <person name="Schwarz E.M."/>
            <person name="Thomas C.G."/>
            <person name="Felde R.L."/>
            <person name="Korf I.F."/>
            <person name="Cutter A.D."/>
            <person name="Schartner C.M."/>
            <person name="Ralston E.J."/>
            <person name="Meyer B.J."/>
            <person name="Haag E.S."/>
        </authorList>
    </citation>
    <scope>NUCLEOTIDE SEQUENCE [LARGE SCALE GENOMIC DNA]</scope>
    <source>
        <strain evidence="5">JU1422</strain>
    </source>
</reference>
<accession>A0A2G5VGK4</accession>
<dbReference type="InterPro" id="IPR022879">
    <property type="entry name" value="V-ATPase_su_B/beta"/>
</dbReference>
<feature type="domain" description="ATPase F1/V1/A1 complex alpha/beta subunit N-terminal" evidence="3">
    <location>
        <begin position="44"/>
        <end position="110"/>
    </location>
</feature>
<organism evidence="4 5">
    <name type="scientific">Caenorhabditis nigoni</name>
    <dbReference type="NCBI Taxonomy" id="1611254"/>
    <lineage>
        <taxon>Eukaryota</taxon>
        <taxon>Metazoa</taxon>
        <taxon>Ecdysozoa</taxon>
        <taxon>Nematoda</taxon>
        <taxon>Chromadorea</taxon>
        <taxon>Rhabditida</taxon>
        <taxon>Rhabditina</taxon>
        <taxon>Rhabditomorpha</taxon>
        <taxon>Rhabditoidea</taxon>
        <taxon>Rhabditidae</taxon>
        <taxon>Peloderinae</taxon>
        <taxon>Caenorhabditis</taxon>
    </lineage>
</organism>
<comment type="caution">
    <text evidence="4">The sequence shown here is derived from an EMBL/GenBank/DDBJ whole genome shotgun (WGS) entry which is preliminary data.</text>
</comment>
<evidence type="ECO:0000256" key="1">
    <source>
        <dbReference type="ARBA" id="ARBA00022448"/>
    </source>
</evidence>
<dbReference type="InterPro" id="IPR027417">
    <property type="entry name" value="P-loop_NTPase"/>
</dbReference>
<proteinExistence type="predicted"/>
<dbReference type="Pfam" id="PF02874">
    <property type="entry name" value="ATP-synt_ab_N"/>
    <property type="match status" value="1"/>
</dbReference>
<dbReference type="Proteomes" id="UP000230233">
    <property type="component" value="Chromosome I"/>
</dbReference>
<dbReference type="GO" id="GO:0007035">
    <property type="term" value="P:vacuolar acidification"/>
    <property type="evidence" value="ECO:0007669"/>
    <property type="project" value="TreeGrafter"/>
</dbReference>
<dbReference type="GO" id="GO:0046961">
    <property type="term" value="F:proton-transporting ATPase activity, rotational mechanism"/>
    <property type="evidence" value="ECO:0007669"/>
    <property type="project" value="TreeGrafter"/>
</dbReference>
<protein>
    <recommendedName>
        <fullName evidence="3">ATPase F1/V1/A1 complex alpha/beta subunit N-terminal domain-containing protein</fullName>
    </recommendedName>
</protein>
<dbReference type="OrthoDB" id="1735853at2759"/>
<dbReference type="EMBL" id="PDUG01000001">
    <property type="protein sequence ID" value="PIC50914.1"/>
    <property type="molecule type" value="Genomic_DNA"/>
</dbReference>